<dbReference type="Proteomes" id="UP001202827">
    <property type="component" value="Unassembled WGS sequence"/>
</dbReference>
<name>A0ABT0IRQ5_9HYPH</name>
<gene>
    <name evidence="2" type="ORF">M0654_11215</name>
</gene>
<dbReference type="EMBL" id="JALPRY010000012">
    <property type="protein sequence ID" value="MCK8780555.1"/>
    <property type="molecule type" value="Genomic_DNA"/>
</dbReference>
<feature type="region of interest" description="Disordered" evidence="1">
    <location>
        <begin position="10"/>
        <end position="62"/>
    </location>
</feature>
<evidence type="ECO:0000313" key="3">
    <source>
        <dbReference type="Proteomes" id="UP001202827"/>
    </source>
</evidence>
<feature type="compositionally biased region" description="Basic and acidic residues" evidence="1">
    <location>
        <begin position="43"/>
        <end position="62"/>
    </location>
</feature>
<comment type="caution">
    <text evidence="2">The sequence shown here is derived from an EMBL/GenBank/DDBJ whole genome shotgun (WGS) entry which is preliminary data.</text>
</comment>
<reference evidence="2 3" key="1">
    <citation type="submission" date="2022-04" db="EMBL/GenBank/DDBJ databases">
        <title>Rhizobium coralii sp. nov., isolated from coral Turbinaria peltata.</title>
        <authorList>
            <person name="Sun H."/>
        </authorList>
    </citation>
    <scope>NUCLEOTIDE SEQUENCE [LARGE SCALE GENOMIC DNA]</scope>
    <source>
        <strain evidence="2 3">NTR19</strain>
    </source>
</reference>
<accession>A0ABT0IRQ5</accession>
<protein>
    <submittedName>
        <fullName evidence="2">Uncharacterized protein</fullName>
    </submittedName>
</protein>
<keyword evidence="3" id="KW-1185">Reference proteome</keyword>
<dbReference type="RefSeq" id="WP_248683165.1">
    <property type="nucleotide sequence ID" value="NZ_JALPRY010000012.1"/>
</dbReference>
<organism evidence="2 3">
    <name type="scientific">Neorhizobium turbinariae</name>
    <dbReference type="NCBI Taxonomy" id="2937795"/>
    <lineage>
        <taxon>Bacteria</taxon>
        <taxon>Pseudomonadati</taxon>
        <taxon>Pseudomonadota</taxon>
        <taxon>Alphaproteobacteria</taxon>
        <taxon>Hyphomicrobiales</taxon>
        <taxon>Rhizobiaceae</taxon>
        <taxon>Rhizobium/Agrobacterium group</taxon>
        <taxon>Neorhizobium</taxon>
    </lineage>
</organism>
<proteinExistence type="predicted"/>
<sequence>MKLTALKTFRHGSTVFRRNSPVEMSDAQAKPLLAKGLVSEAKPAAKKDEPKSKPKTEGSKDQ</sequence>
<evidence type="ECO:0000313" key="2">
    <source>
        <dbReference type="EMBL" id="MCK8780555.1"/>
    </source>
</evidence>
<evidence type="ECO:0000256" key="1">
    <source>
        <dbReference type="SAM" id="MobiDB-lite"/>
    </source>
</evidence>